<organism evidence="1 2">
    <name type="scientific">Providencia rettgeri</name>
    <dbReference type="NCBI Taxonomy" id="587"/>
    <lineage>
        <taxon>Bacteria</taxon>
        <taxon>Pseudomonadati</taxon>
        <taxon>Pseudomonadota</taxon>
        <taxon>Gammaproteobacteria</taxon>
        <taxon>Enterobacterales</taxon>
        <taxon>Morganellaceae</taxon>
        <taxon>Providencia</taxon>
    </lineage>
</organism>
<evidence type="ECO:0000313" key="2">
    <source>
        <dbReference type="Proteomes" id="UP000664477"/>
    </source>
</evidence>
<accession>A0A939NAR6</accession>
<name>A0A939NAR6_PRORE</name>
<sequence>MATENGVAPILLSSYPYFSKQPMGSCLSSKDFAKYQLVLDPLGLYSSKFAKPTGINTSAYLEQLAQLIERQQLTSI</sequence>
<comment type="caution">
    <text evidence="1">The sequence shown here is derived from an EMBL/GenBank/DDBJ whole genome shotgun (WGS) entry which is preliminary data.</text>
</comment>
<protein>
    <submittedName>
        <fullName evidence="1">Uncharacterized protein</fullName>
    </submittedName>
</protein>
<dbReference type="AlphaFoldDB" id="A0A939NAR6"/>
<evidence type="ECO:0000313" key="1">
    <source>
        <dbReference type="EMBL" id="MBO1916199.1"/>
    </source>
</evidence>
<reference evidence="1" key="1">
    <citation type="submission" date="2021-03" db="EMBL/GenBank/DDBJ databases">
        <title>Molecular epidemiology and mechanisms of colistin and carbapenem resistance in Enterobacteriaceae from clinical isolates, the environment and porcine samples in Pretoria, South Africa.</title>
        <authorList>
            <person name="Bogoshi D."/>
            <person name="Mbelle N.M."/>
            <person name="Naidoo V."/>
            <person name="Osei Sekyere J."/>
        </authorList>
    </citation>
    <scope>NUCLEOTIDE SEQUENCE</scope>
    <source>
        <strain evidence="1">C052</strain>
    </source>
</reference>
<proteinExistence type="predicted"/>
<dbReference type="Proteomes" id="UP000664477">
    <property type="component" value="Unassembled WGS sequence"/>
</dbReference>
<gene>
    <name evidence="1" type="ORF">J4727_09945</name>
</gene>
<dbReference type="EMBL" id="JAGETQ010000044">
    <property type="protein sequence ID" value="MBO1916199.1"/>
    <property type="molecule type" value="Genomic_DNA"/>
</dbReference>